<dbReference type="InterPro" id="IPR005000">
    <property type="entry name" value="Aldolase/citrate-lyase_domain"/>
</dbReference>
<keyword evidence="6" id="KW-1185">Reference proteome</keyword>
<dbReference type="SUPFAM" id="SSF51621">
    <property type="entry name" value="Phosphoenolpyruvate/pyruvate domain"/>
    <property type="match status" value="1"/>
</dbReference>
<keyword evidence="2" id="KW-0479">Metal-binding</keyword>
<protein>
    <submittedName>
        <fullName evidence="5">HpcH/HpaI aldolase/citrate lyase family protein</fullName>
    </submittedName>
</protein>
<dbReference type="Pfam" id="PF03328">
    <property type="entry name" value="HpcH_HpaI"/>
    <property type="match status" value="1"/>
</dbReference>
<dbReference type="InterPro" id="IPR040442">
    <property type="entry name" value="Pyrv_kinase-like_dom_sf"/>
</dbReference>
<dbReference type="GO" id="GO:0016829">
    <property type="term" value="F:lyase activity"/>
    <property type="evidence" value="ECO:0007669"/>
    <property type="project" value="UniProtKB-KW"/>
</dbReference>
<evidence type="ECO:0000313" key="5">
    <source>
        <dbReference type="EMBL" id="MFC0581870.1"/>
    </source>
</evidence>
<comment type="similarity">
    <text evidence="1">Belongs to the HpcH/HpaI aldolase family.</text>
</comment>
<gene>
    <name evidence="5" type="ORF">ACFFFR_05675</name>
</gene>
<organism evidence="5 6">
    <name type="scientific">Micrococcoides hystricis</name>
    <dbReference type="NCBI Taxonomy" id="1572761"/>
    <lineage>
        <taxon>Bacteria</taxon>
        <taxon>Bacillati</taxon>
        <taxon>Actinomycetota</taxon>
        <taxon>Actinomycetes</taxon>
        <taxon>Micrococcales</taxon>
        <taxon>Micrococcaceae</taxon>
        <taxon>Micrococcoides</taxon>
    </lineage>
</organism>
<evidence type="ECO:0000259" key="4">
    <source>
        <dbReference type="Pfam" id="PF03328"/>
    </source>
</evidence>
<proteinExistence type="inferred from homology"/>
<dbReference type="EMBL" id="JBHLUB010000026">
    <property type="protein sequence ID" value="MFC0581870.1"/>
    <property type="molecule type" value="Genomic_DNA"/>
</dbReference>
<sequence>MPIRLNLPEPFKNATAQRPQVGVWVCSGSALNAEICAGSGIDWIMVDGEHSPNTLSTLLAQLQAIAAYPVHAIVRPPIGDTVLLKQYLDLGIQNFIVPMVDTAEDAERIVKAVHYPPRGVRGVGSALGRSARWNRVENYLQNASDTLTLFVQIESATAVENVEEILAVDGVDGIFCGPSDLSASMGLIGQQGHPDVVAALKKCFAAAKNAGKFVGINAFDPFEAKGYLEDGADFILVGADVAILARGSEKLADEFIPAEVIAARSGVLNESDAGTETGPRASY</sequence>
<name>A0ABV6P9U8_9MICC</name>
<reference evidence="5 6" key="1">
    <citation type="submission" date="2024-09" db="EMBL/GenBank/DDBJ databases">
        <authorList>
            <person name="Sun Q."/>
            <person name="Mori K."/>
        </authorList>
    </citation>
    <scope>NUCLEOTIDE SEQUENCE [LARGE SCALE GENOMIC DNA]</scope>
    <source>
        <strain evidence="5 6">NCAIM B.02604</strain>
    </source>
</reference>
<evidence type="ECO:0000256" key="3">
    <source>
        <dbReference type="ARBA" id="ARBA00023239"/>
    </source>
</evidence>
<dbReference type="InterPro" id="IPR050251">
    <property type="entry name" value="HpcH-HpaI_aldolase"/>
</dbReference>
<evidence type="ECO:0000256" key="2">
    <source>
        <dbReference type="ARBA" id="ARBA00022723"/>
    </source>
</evidence>
<keyword evidence="3 5" id="KW-0456">Lyase</keyword>
<dbReference type="Gene3D" id="3.20.20.60">
    <property type="entry name" value="Phosphoenolpyruvate-binding domains"/>
    <property type="match status" value="1"/>
</dbReference>
<evidence type="ECO:0000313" key="6">
    <source>
        <dbReference type="Proteomes" id="UP001589862"/>
    </source>
</evidence>
<dbReference type="RefSeq" id="WP_377458595.1">
    <property type="nucleotide sequence ID" value="NZ_JBHLUB010000026.1"/>
</dbReference>
<feature type="domain" description="HpcH/HpaI aldolase/citrate lyase" evidence="4">
    <location>
        <begin position="20"/>
        <end position="244"/>
    </location>
</feature>
<dbReference type="Proteomes" id="UP001589862">
    <property type="component" value="Unassembled WGS sequence"/>
</dbReference>
<dbReference type="PANTHER" id="PTHR30502">
    <property type="entry name" value="2-KETO-3-DEOXY-L-RHAMNONATE ALDOLASE"/>
    <property type="match status" value="1"/>
</dbReference>
<accession>A0ABV6P9U8</accession>
<dbReference type="PANTHER" id="PTHR30502:SF0">
    <property type="entry name" value="PHOSPHOENOLPYRUVATE CARBOXYLASE FAMILY PROTEIN"/>
    <property type="match status" value="1"/>
</dbReference>
<comment type="caution">
    <text evidence="5">The sequence shown here is derived from an EMBL/GenBank/DDBJ whole genome shotgun (WGS) entry which is preliminary data.</text>
</comment>
<evidence type="ECO:0000256" key="1">
    <source>
        <dbReference type="ARBA" id="ARBA00005568"/>
    </source>
</evidence>
<dbReference type="InterPro" id="IPR015813">
    <property type="entry name" value="Pyrv/PenolPyrv_kinase-like_dom"/>
</dbReference>